<evidence type="ECO:0008006" key="3">
    <source>
        <dbReference type="Google" id="ProtNLM"/>
    </source>
</evidence>
<dbReference type="EMBL" id="FUWH01000003">
    <property type="protein sequence ID" value="SJZ61039.1"/>
    <property type="molecule type" value="Genomic_DNA"/>
</dbReference>
<gene>
    <name evidence="1" type="ORF">SAMN04488132_103122</name>
</gene>
<protein>
    <recommendedName>
        <fullName evidence="3">Por secretion system C-terminal sorting domain-containing protein</fullName>
    </recommendedName>
</protein>
<evidence type="ECO:0000313" key="2">
    <source>
        <dbReference type="Proteomes" id="UP000190888"/>
    </source>
</evidence>
<sequence>MYIQSLQPNLVDTSSYLTVQADRTGRLILKVLDVEGRMAKTVVTNISEGVQQLVVNMSDLVSGRYIMNAFSGDVFIKSIKFEKQ</sequence>
<dbReference type="Proteomes" id="UP000190888">
    <property type="component" value="Unassembled WGS sequence"/>
</dbReference>
<proteinExistence type="predicted"/>
<dbReference type="STRING" id="413434.SAMN04488132_103122"/>
<evidence type="ECO:0000313" key="1">
    <source>
        <dbReference type="EMBL" id="SJZ61039.1"/>
    </source>
</evidence>
<keyword evidence="2" id="KW-1185">Reference proteome</keyword>
<accession>A0A1T4M209</accession>
<organism evidence="1 2">
    <name type="scientific">Sediminibacterium ginsengisoli</name>
    <dbReference type="NCBI Taxonomy" id="413434"/>
    <lineage>
        <taxon>Bacteria</taxon>
        <taxon>Pseudomonadati</taxon>
        <taxon>Bacteroidota</taxon>
        <taxon>Chitinophagia</taxon>
        <taxon>Chitinophagales</taxon>
        <taxon>Chitinophagaceae</taxon>
        <taxon>Sediminibacterium</taxon>
    </lineage>
</organism>
<dbReference type="OrthoDB" id="677236at2"/>
<name>A0A1T4M209_9BACT</name>
<dbReference type="AlphaFoldDB" id="A0A1T4M209"/>
<dbReference type="RefSeq" id="WP_078830620.1">
    <property type="nucleotide sequence ID" value="NZ_FUWH01000003.1"/>
</dbReference>
<reference evidence="1 2" key="1">
    <citation type="submission" date="2017-02" db="EMBL/GenBank/DDBJ databases">
        <authorList>
            <person name="Peterson S.W."/>
        </authorList>
    </citation>
    <scope>NUCLEOTIDE SEQUENCE [LARGE SCALE GENOMIC DNA]</scope>
    <source>
        <strain evidence="1 2">DSM 22335</strain>
    </source>
</reference>